<evidence type="ECO:0000256" key="2">
    <source>
        <dbReference type="ARBA" id="ARBA00007399"/>
    </source>
</evidence>
<keyword evidence="5 6" id="KW-0143">Chaperone</keyword>
<dbReference type="InterPro" id="IPR013783">
    <property type="entry name" value="Ig-like_fold"/>
</dbReference>
<evidence type="ECO:0000256" key="1">
    <source>
        <dbReference type="ARBA" id="ARBA00004418"/>
    </source>
</evidence>
<feature type="domain" description="Pili assembly chaperone N-terminal" evidence="7">
    <location>
        <begin position="28"/>
        <end position="151"/>
    </location>
</feature>
<dbReference type="InterPro" id="IPR036316">
    <property type="entry name" value="Pili_assmbl_chap_C_dom_sf"/>
</dbReference>
<protein>
    <submittedName>
        <fullName evidence="9">Molecular chaperone</fullName>
    </submittedName>
</protein>
<keyword evidence="3" id="KW-0732">Signal</keyword>
<feature type="domain" description="Pili assembly chaperone C-terminal" evidence="8">
    <location>
        <begin position="177"/>
        <end position="238"/>
    </location>
</feature>
<dbReference type="InterPro" id="IPR050643">
    <property type="entry name" value="Periplasmic_pilus_chap"/>
</dbReference>
<proteinExistence type="inferred from homology"/>
<name>A0ABU8V7H8_9BURK</name>
<keyword evidence="10" id="KW-1185">Reference proteome</keyword>
<comment type="similarity">
    <text evidence="2 6">Belongs to the periplasmic pilus chaperone family.</text>
</comment>
<dbReference type="InterPro" id="IPR001829">
    <property type="entry name" value="Pili_assmbl_chaperone_bac"/>
</dbReference>
<sequence length="250" mass="27400">MAILRMPFARILFLLAIGLFAGRNAFAGVVAESTRVVFMAGAGERSLQLINLNDYPVVVEAWVDDGELDSLPENSRAPILPLPPIFRMDPHGQISLRLLYSGAPLPKDRESLFWLNLYEIPPTELDRSLDTATLTVAIRTQMKVFVRPQGLSASSSEVAAKLEFLLDDEPGRPHLTVKNPTPYFANLAKLQFTHAAEEVAEALTVAPHGDADVDIKPEDAARTEATAAFTLIDDDGNTDVRARACRIVPR</sequence>
<dbReference type="PRINTS" id="PR00969">
    <property type="entry name" value="CHAPERONPILI"/>
</dbReference>
<evidence type="ECO:0000256" key="3">
    <source>
        <dbReference type="ARBA" id="ARBA00022729"/>
    </source>
</evidence>
<keyword evidence="4" id="KW-0574">Periplasm</keyword>
<dbReference type="PANTHER" id="PTHR30251">
    <property type="entry name" value="PILUS ASSEMBLY CHAPERONE"/>
    <property type="match status" value="1"/>
</dbReference>
<evidence type="ECO:0000259" key="7">
    <source>
        <dbReference type="Pfam" id="PF00345"/>
    </source>
</evidence>
<evidence type="ECO:0000256" key="5">
    <source>
        <dbReference type="ARBA" id="ARBA00023186"/>
    </source>
</evidence>
<dbReference type="InterPro" id="IPR016147">
    <property type="entry name" value="Pili_assmbl_chaperone_N"/>
</dbReference>
<dbReference type="Pfam" id="PF02753">
    <property type="entry name" value="PapD_C"/>
    <property type="match status" value="1"/>
</dbReference>
<dbReference type="Pfam" id="PF00345">
    <property type="entry name" value="PapD_N"/>
    <property type="match status" value="1"/>
</dbReference>
<dbReference type="PANTHER" id="PTHR30251:SF7">
    <property type="entry name" value="FIMBRIAE CHAPARONE"/>
    <property type="match status" value="1"/>
</dbReference>
<dbReference type="EMBL" id="JBBKZU010000001">
    <property type="protein sequence ID" value="MEJ8809571.1"/>
    <property type="molecule type" value="Genomic_DNA"/>
</dbReference>
<evidence type="ECO:0000313" key="9">
    <source>
        <dbReference type="EMBL" id="MEJ8809571.1"/>
    </source>
</evidence>
<dbReference type="PROSITE" id="PS00635">
    <property type="entry name" value="PILI_CHAPERONE"/>
    <property type="match status" value="1"/>
</dbReference>
<dbReference type="SUPFAM" id="SSF49354">
    <property type="entry name" value="PapD-like"/>
    <property type="match status" value="1"/>
</dbReference>
<dbReference type="InterPro" id="IPR008962">
    <property type="entry name" value="PapD-like_sf"/>
</dbReference>
<dbReference type="InterPro" id="IPR016148">
    <property type="entry name" value="Pili_assmbl_chaperone_C"/>
</dbReference>
<dbReference type="RefSeq" id="WP_340354912.1">
    <property type="nucleotide sequence ID" value="NZ_JBBKZU010000001.1"/>
</dbReference>
<evidence type="ECO:0000256" key="4">
    <source>
        <dbReference type="ARBA" id="ARBA00022764"/>
    </source>
</evidence>
<accession>A0ABU8V7H8</accession>
<dbReference type="InterPro" id="IPR018046">
    <property type="entry name" value="Pili_assmbl_chaperone_CS"/>
</dbReference>
<organism evidence="9 10">
    <name type="scientific">Variovorax ureilyticus</name>
    <dbReference type="NCBI Taxonomy" id="1836198"/>
    <lineage>
        <taxon>Bacteria</taxon>
        <taxon>Pseudomonadati</taxon>
        <taxon>Pseudomonadota</taxon>
        <taxon>Betaproteobacteria</taxon>
        <taxon>Burkholderiales</taxon>
        <taxon>Comamonadaceae</taxon>
        <taxon>Variovorax</taxon>
    </lineage>
</organism>
<comment type="caution">
    <text evidence="9">The sequence shown here is derived from an EMBL/GenBank/DDBJ whole genome shotgun (WGS) entry which is preliminary data.</text>
</comment>
<comment type="subcellular location">
    <subcellularLocation>
        <location evidence="1 6">Periplasm</location>
    </subcellularLocation>
</comment>
<dbReference type="Gene3D" id="2.60.40.10">
    <property type="entry name" value="Immunoglobulins"/>
    <property type="match status" value="2"/>
</dbReference>
<evidence type="ECO:0000256" key="6">
    <source>
        <dbReference type="RuleBase" id="RU003918"/>
    </source>
</evidence>
<reference evidence="9 10" key="1">
    <citation type="submission" date="2024-03" db="EMBL/GenBank/DDBJ databases">
        <title>Novel species of the genus Variovorax.</title>
        <authorList>
            <person name="Liu Q."/>
            <person name="Xin Y.-H."/>
        </authorList>
    </citation>
    <scope>NUCLEOTIDE SEQUENCE [LARGE SCALE GENOMIC DNA]</scope>
    <source>
        <strain evidence="9 10">KACC 18899</strain>
    </source>
</reference>
<evidence type="ECO:0000259" key="8">
    <source>
        <dbReference type="Pfam" id="PF02753"/>
    </source>
</evidence>
<dbReference type="Proteomes" id="UP001365846">
    <property type="component" value="Unassembled WGS sequence"/>
</dbReference>
<gene>
    <name evidence="9" type="ORF">WKW77_00730</name>
</gene>
<evidence type="ECO:0000313" key="10">
    <source>
        <dbReference type="Proteomes" id="UP001365846"/>
    </source>
</evidence>
<dbReference type="SUPFAM" id="SSF49584">
    <property type="entry name" value="Periplasmic chaperone C-domain"/>
    <property type="match status" value="1"/>
</dbReference>